<evidence type="ECO:0008006" key="4">
    <source>
        <dbReference type="Google" id="ProtNLM"/>
    </source>
</evidence>
<accession>A0A2D3WHB5</accession>
<dbReference type="Gene3D" id="2.40.50.320">
    <property type="entry name" value="Copper binding periplasmic protein CusF"/>
    <property type="match status" value="1"/>
</dbReference>
<dbReference type="EMBL" id="DLUI01000025">
    <property type="protein sequence ID" value="DAB39285.1"/>
    <property type="molecule type" value="Genomic_DNA"/>
</dbReference>
<comment type="caution">
    <text evidence="2">The sequence shown here is derived from an EMBL/GenBank/DDBJ whole genome shotgun (WGS) entry which is preliminary data.</text>
</comment>
<feature type="signal peptide" evidence="1">
    <location>
        <begin position="1"/>
        <end position="21"/>
    </location>
</feature>
<proteinExistence type="predicted"/>
<dbReference type="RefSeq" id="WP_294893347.1">
    <property type="nucleotide sequence ID" value="NZ_DLUI01000025.1"/>
</dbReference>
<evidence type="ECO:0000313" key="3">
    <source>
        <dbReference type="Proteomes" id="UP000228859"/>
    </source>
</evidence>
<sequence>MKIFSLAVLALFSLSPLIAMGDEHHDHASSSTIAEQTFHSSGTVKSIAQNHESIRIFHNPIPELKWPAMNMQFDVIDHDLTHPLEVGDKVDFEFVQKEGKNIIIKIKK</sequence>
<dbReference type="AlphaFoldDB" id="A0A2D3WHB5"/>
<feature type="chain" id="PRO_5013682869" description="Copper-binding protein" evidence="1">
    <location>
        <begin position="22"/>
        <end position="108"/>
    </location>
</feature>
<reference evidence="2 3" key="1">
    <citation type="journal article" date="2017" name="Front. Microbiol.">
        <title>Comparative Genomic Analysis of the Class Epsilonproteobacteria and Proposed Reclassification to Epsilonbacteraeota (phyl. nov.).</title>
        <authorList>
            <person name="Waite D.W."/>
            <person name="Vanwonterghem I."/>
            <person name="Rinke C."/>
            <person name="Parks D.H."/>
            <person name="Zhang Y."/>
            <person name="Takai K."/>
            <person name="Sievert S.M."/>
            <person name="Simon J."/>
            <person name="Campbell B.J."/>
            <person name="Hanson T.E."/>
            <person name="Woyke T."/>
            <person name="Klotz M.G."/>
            <person name="Hugenholtz P."/>
        </authorList>
    </citation>
    <scope>NUCLEOTIDE SEQUENCE [LARGE SCALE GENOMIC DNA]</scope>
    <source>
        <strain evidence="2">UBA12443</strain>
    </source>
</reference>
<gene>
    <name evidence="2" type="ORF">CFH83_01560</name>
</gene>
<keyword evidence="1" id="KW-0732">Signal</keyword>
<dbReference type="InterPro" id="IPR021647">
    <property type="entry name" value="CusF_Ec"/>
</dbReference>
<name>A0A2D3WHB5_9BACT</name>
<dbReference type="Pfam" id="PF11604">
    <property type="entry name" value="CusF_Ec"/>
    <property type="match status" value="1"/>
</dbReference>
<organism evidence="2 3">
    <name type="scientific">Sulfuricurvum kujiense</name>
    <dbReference type="NCBI Taxonomy" id="148813"/>
    <lineage>
        <taxon>Bacteria</taxon>
        <taxon>Pseudomonadati</taxon>
        <taxon>Campylobacterota</taxon>
        <taxon>Epsilonproteobacteria</taxon>
        <taxon>Campylobacterales</taxon>
        <taxon>Sulfurimonadaceae</taxon>
        <taxon>Sulfuricurvum</taxon>
    </lineage>
</organism>
<evidence type="ECO:0000313" key="2">
    <source>
        <dbReference type="EMBL" id="DAB39285.1"/>
    </source>
</evidence>
<evidence type="ECO:0000256" key="1">
    <source>
        <dbReference type="SAM" id="SignalP"/>
    </source>
</evidence>
<dbReference type="InterPro" id="IPR042230">
    <property type="entry name" value="CusF_sf"/>
</dbReference>
<protein>
    <recommendedName>
        <fullName evidence="4">Copper-binding protein</fullName>
    </recommendedName>
</protein>
<dbReference type="Proteomes" id="UP000228859">
    <property type="component" value="Unassembled WGS sequence"/>
</dbReference>